<evidence type="ECO:0000313" key="4">
    <source>
        <dbReference type="Proteomes" id="UP000009131"/>
    </source>
</evidence>
<dbReference type="EMBL" id="BABT02000179">
    <property type="protein sequence ID" value="GAA99104.1"/>
    <property type="molecule type" value="Genomic_DNA"/>
</dbReference>
<sequence>MEFGATYFLDTAEQFYSELEDMLTVPRDTHLGELDYALRHYLSFCSHYYHDYLQSDESLERAADVLADSSLVQGHRDRVVDGLIDFVIKTRSATGLHIALVSLHLLAAQAPHIYRMVHQARYPPSNPSRPTQQIGPNTPLTTNLCDILLRYGHAYVDDAYPDAKGATSPDERDRSANDKICIEAAGLLYEACRVHKLSIIELGIFDESFIKGVFQLIESTRNYGETLSYTLIRLIIALNEQYMVALAASKPNGDAKRSKKETSLDADANLVLRIMRRQLGSSKTFGENLIFILNRLDHSSESLCVALLILKILYLLFTTRGTHDYFYTNDLCVLVDVFIRELYDLPDDQESLRHTYLRVLYPLVTNTQLRSYPYKRAEIRVALLSLVCHANIRDVNATTKRLVDRNLKAEWCLDLEGRTVNGGTMKRDYPAESAREIEAQPYDQPSLVNGLQSLELNTTSSRTSTTSLTAIGAATSESSSVSGSPWLNSPQEMSPEAHFLKPVGAPHHRPASSLDHHRKILGSSIERSRSAPHSPDPSSHSSAVNTKPVFHKRRPAPPAPNVRKHAPIPSAIEHVTAPARQDSLNVNPFV</sequence>
<dbReference type="InterPro" id="IPR030125">
    <property type="entry name" value="SPIN90/Ldb17"/>
</dbReference>
<dbReference type="FunCoup" id="G7E8E4">
    <property type="interactions" value="10"/>
</dbReference>
<name>G7E8E4_MIXOS</name>
<feature type="domain" description="SPIN90/Ldb17 leucine-rich" evidence="2">
    <location>
        <begin position="225"/>
        <end position="379"/>
    </location>
</feature>
<dbReference type="GO" id="GO:0006897">
    <property type="term" value="P:endocytosis"/>
    <property type="evidence" value="ECO:0007669"/>
    <property type="project" value="TreeGrafter"/>
</dbReference>
<dbReference type="PANTHER" id="PTHR13357:SF1">
    <property type="entry name" value="NCK-INTERACTING PROTEIN WITH SH3 DOMAIN"/>
    <property type="match status" value="1"/>
</dbReference>
<dbReference type="PANTHER" id="PTHR13357">
    <property type="entry name" value="SH3 ADAPTER PROTEIN SPIN90 NCK INTERACTING PROTEIN WITH SH3 DOMAIN"/>
    <property type="match status" value="1"/>
</dbReference>
<accession>G7E8E4</accession>
<dbReference type="InterPro" id="IPR018556">
    <property type="entry name" value="SPIN90/Ldb17_LRD"/>
</dbReference>
<feature type="region of interest" description="Disordered" evidence="1">
    <location>
        <begin position="526"/>
        <end position="568"/>
    </location>
</feature>
<reference evidence="3 4" key="2">
    <citation type="journal article" date="2012" name="Open Biol.">
        <title>Characteristics of nucleosomes and linker DNA regions on the genome of the basidiomycete Mixia osmundae revealed by mono- and dinucleosome mapping.</title>
        <authorList>
            <person name="Nishida H."/>
            <person name="Kondo S."/>
            <person name="Matsumoto T."/>
            <person name="Suzuki Y."/>
            <person name="Yoshikawa H."/>
            <person name="Taylor T.D."/>
            <person name="Sugiyama J."/>
        </authorList>
    </citation>
    <scope>NUCLEOTIDE SEQUENCE [LARGE SCALE GENOMIC DNA]</scope>
    <source>
        <strain evidence="4">CBS 9802 / IAM 14324 / JCM 22182 / KY 12970</strain>
    </source>
</reference>
<evidence type="ECO:0000256" key="1">
    <source>
        <dbReference type="SAM" id="MobiDB-lite"/>
    </source>
</evidence>
<proteinExistence type="predicted"/>
<dbReference type="RefSeq" id="XP_014567837.1">
    <property type="nucleotide sequence ID" value="XM_014712351.1"/>
</dbReference>
<dbReference type="GO" id="GO:0030479">
    <property type="term" value="C:actin cortical patch"/>
    <property type="evidence" value="ECO:0007669"/>
    <property type="project" value="TreeGrafter"/>
</dbReference>
<dbReference type="GO" id="GO:0071933">
    <property type="term" value="F:Arp2/3 complex binding"/>
    <property type="evidence" value="ECO:0007669"/>
    <property type="project" value="TreeGrafter"/>
</dbReference>
<dbReference type="eggNOG" id="KOG4035">
    <property type="taxonomic scope" value="Eukaryota"/>
</dbReference>
<dbReference type="OMA" id="ERMCEII"/>
<dbReference type="STRING" id="764103.G7E8E4"/>
<dbReference type="InParanoid" id="G7E8E4"/>
<dbReference type="OrthoDB" id="445362at2759"/>
<feature type="region of interest" description="Disordered" evidence="1">
    <location>
        <begin position="474"/>
        <end position="493"/>
    </location>
</feature>
<evidence type="ECO:0000313" key="3">
    <source>
        <dbReference type="EMBL" id="GAA99104.1"/>
    </source>
</evidence>
<comment type="caution">
    <text evidence="3">The sequence shown here is derived from an EMBL/GenBank/DDBJ whole genome shotgun (WGS) entry which is preliminary data.</text>
</comment>
<protein>
    <recommendedName>
        <fullName evidence="2">SPIN90/Ldb17 leucine-rich domain-containing protein</fullName>
    </recommendedName>
</protein>
<keyword evidence="4" id="KW-1185">Reference proteome</keyword>
<dbReference type="Pfam" id="PF09431">
    <property type="entry name" value="SPIN90_LRD"/>
    <property type="match status" value="1"/>
</dbReference>
<dbReference type="HOGENOM" id="CLU_017272_1_0_1"/>
<organism evidence="3 4">
    <name type="scientific">Mixia osmundae (strain CBS 9802 / IAM 14324 / JCM 22182 / KY 12970)</name>
    <dbReference type="NCBI Taxonomy" id="764103"/>
    <lineage>
        <taxon>Eukaryota</taxon>
        <taxon>Fungi</taxon>
        <taxon>Dikarya</taxon>
        <taxon>Basidiomycota</taxon>
        <taxon>Pucciniomycotina</taxon>
        <taxon>Mixiomycetes</taxon>
        <taxon>Mixiales</taxon>
        <taxon>Mixiaceae</taxon>
        <taxon>Mixia</taxon>
    </lineage>
</organism>
<reference evidence="3 4" key="1">
    <citation type="journal article" date="2011" name="J. Gen. Appl. Microbiol.">
        <title>Draft genome sequencing of the enigmatic basidiomycete Mixia osmundae.</title>
        <authorList>
            <person name="Nishida H."/>
            <person name="Nagatsuka Y."/>
            <person name="Sugiyama J."/>
        </authorList>
    </citation>
    <scope>NUCLEOTIDE SEQUENCE [LARGE SCALE GENOMIC DNA]</scope>
    <source>
        <strain evidence="4">CBS 9802 / IAM 14324 / JCM 22182 / KY 12970</strain>
    </source>
</reference>
<gene>
    <name evidence="3" type="primary">Mo05793</name>
    <name evidence="3" type="ORF">E5Q_05793</name>
</gene>
<dbReference type="Proteomes" id="UP000009131">
    <property type="component" value="Unassembled WGS sequence"/>
</dbReference>
<evidence type="ECO:0000259" key="2">
    <source>
        <dbReference type="Pfam" id="PF09431"/>
    </source>
</evidence>
<dbReference type="GO" id="GO:0051666">
    <property type="term" value="P:actin cortical patch localization"/>
    <property type="evidence" value="ECO:0007669"/>
    <property type="project" value="TreeGrafter"/>
</dbReference>
<dbReference type="AlphaFoldDB" id="G7E8E4"/>
<dbReference type="GO" id="GO:0000147">
    <property type="term" value="P:actin cortical patch assembly"/>
    <property type="evidence" value="ECO:0007669"/>
    <property type="project" value="TreeGrafter"/>
</dbReference>
<feature type="compositionally biased region" description="Low complexity" evidence="1">
    <location>
        <begin position="531"/>
        <end position="543"/>
    </location>
</feature>